<dbReference type="STRING" id="266940.Krad_2463"/>
<dbReference type="HOGENOM" id="CLU_1822760_0_0_11"/>
<organism evidence="1 2">
    <name type="scientific">Kineococcus radiotolerans (strain ATCC BAA-149 / DSM 14245 / SRS30216)</name>
    <dbReference type="NCBI Taxonomy" id="266940"/>
    <lineage>
        <taxon>Bacteria</taxon>
        <taxon>Bacillati</taxon>
        <taxon>Actinomycetota</taxon>
        <taxon>Actinomycetes</taxon>
        <taxon>Kineosporiales</taxon>
        <taxon>Kineosporiaceae</taxon>
        <taxon>Kineococcus</taxon>
    </lineage>
</organism>
<dbReference type="EMBL" id="CP000750">
    <property type="protein sequence ID" value="ABS03939.1"/>
    <property type="molecule type" value="Genomic_DNA"/>
</dbReference>
<dbReference type="Proteomes" id="UP000001116">
    <property type="component" value="Chromosome"/>
</dbReference>
<proteinExistence type="predicted"/>
<reference evidence="2" key="1">
    <citation type="journal article" date="2008" name="PLoS ONE">
        <title>Survival in nuclear waste, extreme resistance, and potential applications gleaned from the genome sequence of Kineococcus radiotolerans SRS30216.</title>
        <authorList>
            <person name="Bagwell C.E."/>
            <person name="Bhat S."/>
            <person name="Hawkins G.M."/>
            <person name="Smith B.W."/>
            <person name="Biswas T."/>
            <person name="Hoover T.R."/>
            <person name="Saunders E."/>
            <person name="Han C.S."/>
            <person name="Tsodikov O.V."/>
            <person name="Shimkets L.J."/>
        </authorList>
    </citation>
    <scope>NUCLEOTIDE SEQUENCE [LARGE SCALE GENOMIC DNA]</scope>
    <source>
        <strain evidence="2">ATCC BAA-149 / DSM 14245 / SRS30216</strain>
    </source>
</reference>
<keyword evidence="2" id="KW-1185">Reference proteome</keyword>
<protein>
    <submittedName>
        <fullName evidence="1">Uncharacterized protein</fullName>
    </submittedName>
</protein>
<evidence type="ECO:0000313" key="1">
    <source>
        <dbReference type="EMBL" id="ABS03939.1"/>
    </source>
</evidence>
<dbReference type="AlphaFoldDB" id="A6WAV0"/>
<name>A6WAV0_KINRD</name>
<dbReference type="KEGG" id="kra:Krad_2463"/>
<gene>
    <name evidence="1" type="ordered locus">Krad_2463</name>
</gene>
<evidence type="ECO:0000313" key="2">
    <source>
        <dbReference type="Proteomes" id="UP000001116"/>
    </source>
</evidence>
<sequence>MPAASYRLERGHDEREVLDEPSFAVSLDLAAPLTSPHEAIGYQVFDTTSQWVSLGGTLLLLDNAMGSERCEPRPARLRSEQDGGLRMPFDGWWVFPDFADELDGQVDITVLTTVKWVQEGRAVQEAEVLMDFTLALLNSRP</sequence>
<accession>A6WAV0</accession>